<evidence type="ECO:0008006" key="5">
    <source>
        <dbReference type="Google" id="ProtNLM"/>
    </source>
</evidence>
<dbReference type="AlphaFoldDB" id="A0A1U9K6N8"/>
<keyword evidence="2" id="KW-1133">Transmembrane helix</keyword>
<dbReference type="EMBL" id="CP019699">
    <property type="protein sequence ID" value="AQS55727.1"/>
    <property type="molecule type" value="Genomic_DNA"/>
</dbReference>
<keyword evidence="4" id="KW-1185">Reference proteome</keyword>
<feature type="transmembrane region" description="Helical" evidence="2">
    <location>
        <begin position="12"/>
        <end position="31"/>
    </location>
</feature>
<protein>
    <recommendedName>
        <fullName evidence="5">DUF2933 domain-containing protein</fullName>
    </recommendedName>
</protein>
<evidence type="ECO:0000256" key="2">
    <source>
        <dbReference type="SAM" id="Phobius"/>
    </source>
</evidence>
<sequence>MIPSKSEVKQFVEWLTLLILLACPLMMLFCMRGMHGGKKGHAHHHSNGDEKQTLTAKGEVSQQQWETLQTQMAALTEENRHLRQEVESMKVSQSTPNKMRSPFKKDVS</sequence>
<evidence type="ECO:0000313" key="4">
    <source>
        <dbReference type="Proteomes" id="UP000188603"/>
    </source>
</evidence>
<dbReference type="Proteomes" id="UP000188603">
    <property type="component" value="Chromosome"/>
</dbReference>
<organism evidence="3 4">
    <name type="scientific">Novibacillus thermophilus</name>
    <dbReference type="NCBI Taxonomy" id="1471761"/>
    <lineage>
        <taxon>Bacteria</taxon>
        <taxon>Bacillati</taxon>
        <taxon>Bacillota</taxon>
        <taxon>Bacilli</taxon>
        <taxon>Bacillales</taxon>
        <taxon>Thermoactinomycetaceae</taxon>
        <taxon>Novibacillus</taxon>
    </lineage>
</organism>
<dbReference type="Pfam" id="PF11666">
    <property type="entry name" value="DUF2933"/>
    <property type="match status" value="1"/>
</dbReference>
<feature type="region of interest" description="Disordered" evidence="1">
    <location>
        <begin position="84"/>
        <end position="108"/>
    </location>
</feature>
<feature type="region of interest" description="Disordered" evidence="1">
    <location>
        <begin position="36"/>
        <end position="63"/>
    </location>
</feature>
<dbReference type="STRING" id="1471761.B0W44_07900"/>
<evidence type="ECO:0000256" key="1">
    <source>
        <dbReference type="SAM" id="MobiDB-lite"/>
    </source>
</evidence>
<keyword evidence="2" id="KW-0472">Membrane</keyword>
<evidence type="ECO:0000313" key="3">
    <source>
        <dbReference type="EMBL" id="AQS55727.1"/>
    </source>
</evidence>
<dbReference type="InterPro" id="IPR021682">
    <property type="entry name" value="DUF2933"/>
</dbReference>
<proteinExistence type="predicted"/>
<accession>A0A1U9K6N8</accession>
<gene>
    <name evidence="3" type="ORF">B0W44_07900</name>
</gene>
<dbReference type="KEGG" id="ntr:B0W44_07900"/>
<name>A0A1U9K6N8_9BACL</name>
<reference evidence="3 4" key="1">
    <citation type="journal article" date="2015" name="Int. J. Syst. Evol. Microbiol.">
        <title>Novibacillus thermophilus gen. nov., sp. nov., a Gram-staining-negative and moderately thermophilic member of the family Thermoactinomycetaceae.</title>
        <authorList>
            <person name="Yang G."/>
            <person name="Chen J."/>
            <person name="Zhou S."/>
        </authorList>
    </citation>
    <scope>NUCLEOTIDE SEQUENCE [LARGE SCALE GENOMIC DNA]</scope>
    <source>
        <strain evidence="3 4">SG-1</strain>
    </source>
</reference>
<feature type="compositionally biased region" description="Basic residues" evidence="1">
    <location>
        <begin position="36"/>
        <end position="45"/>
    </location>
</feature>
<keyword evidence="2" id="KW-0812">Transmembrane</keyword>